<evidence type="ECO:0000256" key="10">
    <source>
        <dbReference type="SAM" id="Coils"/>
    </source>
</evidence>
<evidence type="ECO:0000313" key="13">
    <source>
        <dbReference type="Proteomes" id="UP000537141"/>
    </source>
</evidence>
<keyword evidence="6" id="KW-0963">Cytoplasm</keyword>
<evidence type="ECO:0000256" key="7">
    <source>
        <dbReference type="ARBA" id="ARBA00022795"/>
    </source>
</evidence>
<dbReference type="AlphaFoldDB" id="A0A7X0TV87"/>
<evidence type="ECO:0000256" key="4">
    <source>
        <dbReference type="ARBA" id="ARBA00016507"/>
    </source>
</evidence>
<accession>A0A7X0TV87</accession>
<feature type="domain" description="Flagellar assembly protein FliH/Type III secretion system HrpE" evidence="11">
    <location>
        <begin position="127"/>
        <end position="253"/>
    </location>
</feature>
<sequence>MKNFNSKNPVDHVVQLEDDQELDVWSLPDVTQQKSLENEKTNAFGKKSTWVYEPPEEDEPVLAPLTADEIEAIRQAAHEEGFNQGKEEGFVAGFEQGQKTGHEEGVTKGHEEGLEQGLLQSKEDIDQLTQQWQQLIEQIHQPMQVVEGMVEEQLLQLVVQLTEAITLHEAKTNPDIILSAIKTGMKALPIQEAQTKILLHPDDIKLIEKEISAEVISEQGWRLLPTPHLTRGSCQIENSTSNIDLTIETKLKEVLDSFLQEALHQ</sequence>
<dbReference type="InterPro" id="IPR018035">
    <property type="entry name" value="Flagellar_FliH/T3SS_HrpE"/>
</dbReference>
<dbReference type="PANTHER" id="PTHR34982:SF1">
    <property type="entry name" value="FLAGELLAR ASSEMBLY PROTEIN FLIH"/>
    <property type="match status" value="1"/>
</dbReference>
<dbReference type="InterPro" id="IPR051472">
    <property type="entry name" value="T3SS_Stator/FliH"/>
</dbReference>
<comment type="subcellular location">
    <subcellularLocation>
        <location evidence="2">Cytoplasm</location>
    </subcellularLocation>
</comment>
<feature type="coiled-coil region" evidence="10">
    <location>
        <begin position="111"/>
        <end position="138"/>
    </location>
</feature>
<keyword evidence="8" id="KW-0653">Protein transport</keyword>
<keyword evidence="12" id="KW-0966">Cell projection</keyword>
<organism evidence="12 13">
    <name type="scientific">Thalassotalea piscium</name>
    <dbReference type="NCBI Taxonomy" id="1230533"/>
    <lineage>
        <taxon>Bacteria</taxon>
        <taxon>Pseudomonadati</taxon>
        <taxon>Pseudomonadota</taxon>
        <taxon>Gammaproteobacteria</taxon>
        <taxon>Alteromonadales</taxon>
        <taxon>Colwelliaceae</taxon>
        <taxon>Thalassotalea</taxon>
    </lineage>
</organism>
<evidence type="ECO:0000256" key="6">
    <source>
        <dbReference type="ARBA" id="ARBA00022490"/>
    </source>
</evidence>
<proteinExistence type="inferred from homology"/>
<evidence type="ECO:0000256" key="5">
    <source>
        <dbReference type="ARBA" id="ARBA00022448"/>
    </source>
</evidence>
<keyword evidence="12" id="KW-0969">Cilium</keyword>
<gene>
    <name evidence="12" type="ORF">HNQ55_003409</name>
</gene>
<comment type="caution">
    <text evidence="12">The sequence shown here is derived from an EMBL/GenBank/DDBJ whole genome shotgun (WGS) entry which is preliminary data.</text>
</comment>
<dbReference type="Proteomes" id="UP000537141">
    <property type="component" value="Unassembled WGS sequence"/>
</dbReference>
<name>A0A7X0TV87_9GAMM</name>
<keyword evidence="5" id="KW-0813">Transport</keyword>
<dbReference type="EMBL" id="JACHHU010000038">
    <property type="protein sequence ID" value="MBB6544875.1"/>
    <property type="molecule type" value="Genomic_DNA"/>
</dbReference>
<evidence type="ECO:0000256" key="8">
    <source>
        <dbReference type="ARBA" id="ARBA00022927"/>
    </source>
</evidence>
<comment type="similarity">
    <text evidence="3">Belongs to the FliH family.</text>
</comment>
<dbReference type="PANTHER" id="PTHR34982">
    <property type="entry name" value="YOP PROTEINS TRANSLOCATION PROTEIN L"/>
    <property type="match status" value="1"/>
</dbReference>
<protein>
    <recommendedName>
        <fullName evidence="4">Flagellar assembly protein FliH</fullName>
    </recommendedName>
</protein>
<evidence type="ECO:0000259" key="11">
    <source>
        <dbReference type="Pfam" id="PF02108"/>
    </source>
</evidence>
<evidence type="ECO:0000256" key="2">
    <source>
        <dbReference type="ARBA" id="ARBA00004496"/>
    </source>
</evidence>
<dbReference type="Pfam" id="PF02108">
    <property type="entry name" value="FliH"/>
    <property type="match status" value="1"/>
</dbReference>
<keyword evidence="9" id="KW-1006">Bacterial flagellum protein export</keyword>
<keyword evidence="7" id="KW-1005">Bacterial flagellum biogenesis</keyword>
<dbReference type="RefSeq" id="WP_184426393.1">
    <property type="nucleotide sequence ID" value="NZ_AP027362.1"/>
</dbReference>
<dbReference type="GO" id="GO:0003774">
    <property type="term" value="F:cytoskeletal motor activity"/>
    <property type="evidence" value="ECO:0007669"/>
    <property type="project" value="InterPro"/>
</dbReference>
<comment type="function">
    <text evidence="1">Needed for flagellar regrowth and assembly.</text>
</comment>
<dbReference type="GO" id="GO:0005829">
    <property type="term" value="C:cytosol"/>
    <property type="evidence" value="ECO:0007669"/>
    <property type="project" value="TreeGrafter"/>
</dbReference>
<dbReference type="InterPro" id="IPR000563">
    <property type="entry name" value="Flag_FliH"/>
</dbReference>
<keyword evidence="12" id="KW-0282">Flagellum</keyword>
<dbReference type="PRINTS" id="PR01003">
    <property type="entry name" value="FLGFLIH"/>
</dbReference>
<dbReference type="GO" id="GO:0015031">
    <property type="term" value="P:protein transport"/>
    <property type="evidence" value="ECO:0007669"/>
    <property type="project" value="UniProtKB-KW"/>
</dbReference>
<evidence type="ECO:0000256" key="3">
    <source>
        <dbReference type="ARBA" id="ARBA00006602"/>
    </source>
</evidence>
<dbReference type="GO" id="GO:0044781">
    <property type="term" value="P:bacterial-type flagellum organization"/>
    <property type="evidence" value="ECO:0007669"/>
    <property type="project" value="UniProtKB-KW"/>
</dbReference>
<reference evidence="12 13" key="1">
    <citation type="submission" date="2020-08" db="EMBL/GenBank/DDBJ databases">
        <title>Genomic Encyclopedia of Type Strains, Phase IV (KMG-IV): sequencing the most valuable type-strain genomes for metagenomic binning, comparative biology and taxonomic classification.</title>
        <authorList>
            <person name="Goeker M."/>
        </authorList>
    </citation>
    <scope>NUCLEOTIDE SEQUENCE [LARGE SCALE GENOMIC DNA]</scope>
    <source>
        <strain evidence="12 13">DSM 26287</strain>
    </source>
</reference>
<evidence type="ECO:0000256" key="1">
    <source>
        <dbReference type="ARBA" id="ARBA00003041"/>
    </source>
</evidence>
<dbReference type="GO" id="GO:0009288">
    <property type="term" value="C:bacterial-type flagellum"/>
    <property type="evidence" value="ECO:0007669"/>
    <property type="project" value="InterPro"/>
</dbReference>
<dbReference type="GO" id="GO:0071973">
    <property type="term" value="P:bacterial-type flagellum-dependent cell motility"/>
    <property type="evidence" value="ECO:0007669"/>
    <property type="project" value="InterPro"/>
</dbReference>
<evidence type="ECO:0000256" key="9">
    <source>
        <dbReference type="ARBA" id="ARBA00023225"/>
    </source>
</evidence>
<evidence type="ECO:0000313" key="12">
    <source>
        <dbReference type="EMBL" id="MBB6544875.1"/>
    </source>
</evidence>
<dbReference type="NCBIfam" id="NF004270">
    <property type="entry name" value="PRK05687.2-1"/>
    <property type="match status" value="1"/>
</dbReference>
<keyword evidence="10" id="KW-0175">Coiled coil</keyword>
<keyword evidence="13" id="KW-1185">Reference proteome</keyword>